<proteinExistence type="predicted"/>
<dbReference type="Pfam" id="PF04909">
    <property type="entry name" value="Amidohydro_2"/>
    <property type="match status" value="1"/>
</dbReference>
<dbReference type="PANTHER" id="PTHR43569">
    <property type="entry name" value="AMIDOHYDROLASE"/>
    <property type="match status" value="1"/>
</dbReference>
<accession>A0ABS6WDI3</accession>
<dbReference type="RefSeq" id="WP_219058020.1">
    <property type="nucleotide sequence ID" value="NZ_JAHBBH010000005.1"/>
</dbReference>
<dbReference type="InterPro" id="IPR006680">
    <property type="entry name" value="Amidohydro-rel"/>
</dbReference>
<name>A0ABS6WDI3_9BIFI</name>
<feature type="domain" description="Amidohydrolase-related" evidence="2">
    <location>
        <begin position="4"/>
        <end position="263"/>
    </location>
</feature>
<dbReference type="Proteomes" id="UP000700815">
    <property type="component" value="Unassembled WGS sequence"/>
</dbReference>
<feature type="region of interest" description="Disordered" evidence="1">
    <location>
        <begin position="264"/>
        <end position="284"/>
    </location>
</feature>
<feature type="compositionally biased region" description="Polar residues" evidence="1">
    <location>
        <begin position="269"/>
        <end position="284"/>
    </location>
</feature>
<gene>
    <name evidence="3" type="ORF">KIH79_02900</name>
</gene>
<evidence type="ECO:0000313" key="4">
    <source>
        <dbReference type="Proteomes" id="UP000700815"/>
    </source>
</evidence>
<dbReference type="EMBL" id="JAHBBH010000005">
    <property type="protein sequence ID" value="MBW3091917.1"/>
    <property type="molecule type" value="Genomic_DNA"/>
</dbReference>
<evidence type="ECO:0000256" key="1">
    <source>
        <dbReference type="SAM" id="MobiDB-lite"/>
    </source>
</evidence>
<protein>
    <submittedName>
        <fullName evidence="3">Amidohydrolase family protein</fullName>
    </submittedName>
</protein>
<keyword evidence="4" id="KW-1185">Reference proteome</keyword>
<dbReference type="InterPro" id="IPR052350">
    <property type="entry name" value="Metallo-dep_Lactonases"/>
</dbReference>
<organism evidence="3 4">
    <name type="scientific">Bifidobacterium miconis</name>
    <dbReference type="NCBI Taxonomy" id="2834435"/>
    <lineage>
        <taxon>Bacteria</taxon>
        <taxon>Bacillati</taxon>
        <taxon>Actinomycetota</taxon>
        <taxon>Actinomycetes</taxon>
        <taxon>Bifidobacteriales</taxon>
        <taxon>Bifidobacteriaceae</taxon>
        <taxon>Bifidobacterium</taxon>
    </lineage>
</organism>
<evidence type="ECO:0000313" key="3">
    <source>
        <dbReference type="EMBL" id="MBW3091917.1"/>
    </source>
</evidence>
<evidence type="ECO:0000259" key="2">
    <source>
        <dbReference type="Pfam" id="PF04909"/>
    </source>
</evidence>
<sequence>MRIIDAHIHLWDTSRQHLPWLDGPDADPRLLGRFTADDLSARYAAALPADCAFDGGVYVEVDCADPLDEDRQLATNRDPRVLAKVMRSTLDPAMRVPLFAAGVRDPLHVPGSERGRCLDDGFVAGLRLLGQAGLPFDACVRRDELDDLAETAERAPDTTIVVDHMGNVTPGTLDERYVAAMRRLAACPNVVVKVSGYPTDDRRFVRDLLALSRELFDGRRMAASNWPVVDSYSSLEAHLSTLLDEDGDDERLYHDTAAHVYGIGRRPSSHTTQHNASIQQEQHQ</sequence>
<reference evidence="3 4" key="1">
    <citation type="submission" date="2021-05" db="EMBL/GenBank/DDBJ databases">
        <title>Phylogenetic classification of ten novel species belonging to the genus Bifidobacterium comprising B. colchicus sp. nov., B. abeli sp. nov., B. bicoloris sp. nov., B. guerezis sp. nov., B. rosaliae sp. nov., B. santillanensis sp. nov., B. argentati sp. nov., B. amazzoni sp. nov., B. pluviali sp. nov., and B. pinnaculum sp. nov.</title>
        <authorList>
            <person name="Lugli G.A."/>
            <person name="Ruiz Garcia L."/>
            <person name="Margolles A."/>
            <person name="Ventura M."/>
        </authorList>
    </citation>
    <scope>NUCLEOTIDE SEQUENCE [LARGE SCALE GENOMIC DNA]</scope>
    <source>
        <strain evidence="3 4">82T10</strain>
    </source>
</reference>
<comment type="caution">
    <text evidence="3">The sequence shown here is derived from an EMBL/GenBank/DDBJ whole genome shotgun (WGS) entry which is preliminary data.</text>
</comment>
<dbReference type="PANTHER" id="PTHR43569:SF2">
    <property type="entry name" value="AMIDOHYDROLASE-RELATED DOMAIN-CONTAINING PROTEIN"/>
    <property type="match status" value="1"/>
</dbReference>